<protein>
    <submittedName>
        <fullName evidence="2">Uncharacterized protein</fullName>
    </submittedName>
</protein>
<evidence type="ECO:0000256" key="1">
    <source>
        <dbReference type="SAM" id="Phobius"/>
    </source>
</evidence>
<name>A0ABS4L2V7_STRAV</name>
<keyword evidence="1" id="KW-0472">Membrane</keyword>
<accession>A0ABS4L2V7</accession>
<gene>
    <name evidence="2" type="ORF">J2Z77_001256</name>
</gene>
<evidence type="ECO:0000313" key="3">
    <source>
        <dbReference type="Proteomes" id="UP001519310"/>
    </source>
</evidence>
<keyword evidence="1" id="KW-0812">Transmembrane</keyword>
<organism evidence="2 3">
    <name type="scientific">Streptomyces avidinii</name>
    <dbReference type="NCBI Taxonomy" id="1895"/>
    <lineage>
        <taxon>Bacteria</taxon>
        <taxon>Bacillati</taxon>
        <taxon>Actinomycetota</taxon>
        <taxon>Actinomycetes</taxon>
        <taxon>Kitasatosporales</taxon>
        <taxon>Streptomycetaceae</taxon>
        <taxon>Streptomyces</taxon>
    </lineage>
</organism>
<dbReference type="Proteomes" id="UP001519310">
    <property type="component" value="Unassembled WGS sequence"/>
</dbReference>
<feature type="transmembrane region" description="Helical" evidence="1">
    <location>
        <begin position="6"/>
        <end position="27"/>
    </location>
</feature>
<dbReference type="EMBL" id="JAGGLQ010000002">
    <property type="protein sequence ID" value="MBP2035469.1"/>
    <property type="molecule type" value="Genomic_DNA"/>
</dbReference>
<keyword evidence="3" id="KW-1185">Reference proteome</keyword>
<keyword evidence="1" id="KW-1133">Transmembrane helix</keyword>
<reference evidence="2 3" key="1">
    <citation type="submission" date="2021-03" db="EMBL/GenBank/DDBJ databases">
        <title>Genomic Encyclopedia of Type Strains, Phase IV (KMG-IV): sequencing the most valuable type-strain genomes for metagenomic binning, comparative biology and taxonomic classification.</title>
        <authorList>
            <person name="Goeker M."/>
        </authorList>
    </citation>
    <scope>NUCLEOTIDE SEQUENCE [LARGE SCALE GENOMIC DNA]</scope>
    <source>
        <strain evidence="2 3">DSM 40526</strain>
    </source>
</reference>
<evidence type="ECO:0000313" key="2">
    <source>
        <dbReference type="EMBL" id="MBP2035469.1"/>
    </source>
</evidence>
<proteinExistence type="predicted"/>
<comment type="caution">
    <text evidence="2">The sequence shown here is derived from an EMBL/GenBank/DDBJ whole genome shotgun (WGS) entry which is preliminary data.</text>
</comment>
<sequence>MSMRGLFVACLVVIVGGLGYFIAIGAMHR</sequence>